<comment type="catalytic activity">
    <reaction evidence="1">
        <text>an S-(2-hydroxyacyl)glutathione + H2O = a 2-hydroxy carboxylate + glutathione + H(+)</text>
        <dbReference type="Rhea" id="RHEA:21864"/>
        <dbReference type="ChEBI" id="CHEBI:15377"/>
        <dbReference type="ChEBI" id="CHEBI:15378"/>
        <dbReference type="ChEBI" id="CHEBI:57925"/>
        <dbReference type="ChEBI" id="CHEBI:58896"/>
        <dbReference type="ChEBI" id="CHEBI:71261"/>
        <dbReference type="EC" id="3.1.2.6"/>
    </reaction>
</comment>
<comment type="similarity">
    <text evidence="4">Belongs to the metallo-beta-lactamase superfamily. Glyoxalase II family.</text>
</comment>
<dbReference type="InterPro" id="IPR035680">
    <property type="entry name" value="Clx_II_MBL"/>
</dbReference>
<evidence type="ECO:0000256" key="6">
    <source>
        <dbReference type="ARBA" id="ARBA00022723"/>
    </source>
</evidence>
<dbReference type="PANTHER" id="PTHR11935:SF94">
    <property type="entry name" value="TENZING NORGAY, ISOFORM C"/>
    <property type="match status" value="1"/>
</dbReference>
<dbReference type="FunFam" id="3.60.15.10:FF:000019">
    <property type="entry name" value="Hydroxyacylglutathione hydrolase, mitochondrial"/>
    <property type="match status" value="1"/>
</dbReference>
<evidence type="ECO:0000256" key="8">
    <source>
        <dbReference type="ARBA" id="ARBA00022833"/>
    </source>
</evidence>
<dbReference type="PIRSF" id="PIRSF005457">
    <property type="entry name" value="Glx"/>
    <property type="match status" value="1"/>
</dbReference>
<dbReference type="Pfam" id="PF16123">
    <property type="entry name" value="HAGH_C"/>
    <property type="match status" value="1"/>
</dbReference>
<dbReference type="OrthoDB" id="515692at2759"/>
<evidence type="ECO:0000256" key="2">
    <source>
        <dbReference type="ARBA" id="ARBA00001947"/>
    </source>
</evidence>
<keyword evidence="8" id="KW-0862">Zinc</keyword>
<evidence type="ECO:0000256" key="1">
    <source>
        <dbReference type="ARBA" id="ARBA00001623"/>
    </source>
</evidence>
<reference evidence="11" key="1">
    <citation type="submission" date="2021-03" db="EMBL/GenBank/DDBJ databases">
        <title>Chromosome level genome of the anhydrobiotic midge Polypedilum vanderplanki.</title>
        <authorList>
            <person name="Yoshida Y."/>
            <person name="Kikawada T."/>
            <person name="Gusev O."/>
        </authorList>
    </citation>
    <scope>NUCLEOTIDE SEQUENCE</scope>
    <source>
        <strain evidence="11">NIAS01</strain>
        <tissue evidence="11">Whole body or cell culture</tissue>
    </source>
</reference>
<dbReference type="InterPro" id="IPR017782">
    <property type="entry name" value="Hydroxyacylglutathione_Hdrlase"/>
</dbReference>
<dbReference type="GO" id="GO:0004416">
    <property type="term" value="F:hydroxyacylglutathione hydrolase activity"/>
    <property type="evidence" value="ECO:0007669"/>
    <property type="project" value="UniProtKB-EC"/>
</dbReference>
<dbReference type="EC" id="3.1.2.6" evidence="5"/>
<accession>A0A9J6CNI9</accession>
<dbReference type="Proteomes" id="UP001107558">
    <property type="component" value="Chromosome 1"/>
</dbReference>
<evidence type="ECO:0000313" key="12">
    <source>
        <dbReference type="Proteomes" id="UP001107558"/>
    </source>
</evidence>
<dbReference type="PANTHER" id="PTHR11935">
    <property type="entry name" value="BETA LACTAMASE DOMAIN"/>
    <property type="match status" value="1"/>
</dbReference>
<comment type="caution">
    <text evidence="11">The sequence shown here is derived from an EMBL/GenBank/DDBJ whole genome shotgun (WGS) entry which is preliminary data.</text>
</comment>
<keyword evidence="7" id="KW-0378">Hydrolase</keyword>
<dbReference type="AlphaFoldDB" id="A0A9J6CNI9"/>
<dbReference type="NCBIfam" id="TIGR03413">
    <property type="entry name" value="GSH_gloB"/>
    <property type="match status" value="1"/>
</dbReference>
<gene>
    <name evidence="11" type="ORF">PVAND_012761</name>
</gene>
<organism evidence="11 12">
    <name type="scientific">Polypedilum vanderplanki</name>
    <name type="common">Sleeping chironomid midge</name>
    <dbReference type="NCBI Taxonomy" id="319348"/>
    <lineage>
        <taxon>Eukaryota</taxon>
        <taxon>Metazoa</taxon>
        <taxon>Ecdysozoa</taxon>
        <taxon>Arthropoda</taxon>
        <taxon>Hexapoda</taxon>
        <taxon>Insecta</taxon>
        <taxon>Pterygota</taxon>
        <taxon>Neoptera</taxon>
        <taxon>Endopterygota</taxon>
        <taxon>Diptera</taxon>
        <taxon>Nematocera</taxon>
        <taxon>Chironomoidea</taxon>
        <taxon>Chironomidae</taxon>
        <taxon>Chironominae</taxon>
        <taxon>Polypedilum</taxon>
        <taxon>Polypedilum</taxon>
    </lineage>
</organism>
<dbReference type="InterPro" id="IPR001279">
    <property type="entry name" value="Metallo-B-lactamas"/>
</dbReference>
<comment type="pathway">
    <text evidence="3">Secondary metabolite metabolism; methylglyoxal degradation; (R)-lactate from methylglyoxal: step 2/2.</text>
</comment>
<evidence type="ECO:0000256" key="7">
    <source>
        <dbReference type="ARBA" id="ARBA00022801"/>
    </source>
</evidence>
<evidence type="ECO:0000256" key="3">
    <source>
        <dbReference type="ARBA" id="ARBA00004963"/>
    </source>
</evidence>
<dbReference type="SMART" id="SM00849">
    <property type="entry name" value="Lactamase_B"/>
    <property type="match status" value="1"/>
</dbReference>
<dbReference type="Gene3D" id="3.60.15.10">
    <property type="entry name" value="Ribonuclease Z/Hydroxyacylglutathione hydrolase-like"/>
    <property type="match status" value="1"/>
</dbReference>
<dbReference type="EMBL" id="JADBJN010000001">
    <property type="protein sequence ID" value="KAG5683484.1"/>
    <property type="molecule type" value="Genomic_DNA"/>
</dbReference>
<evidence type="ECO:0000259" key="10">
    <source>
        <dbReference type="SMART" id="SM00849"/>
    </source>
</evidence>
<dbReference type="HAMAP" id="MF_01374">
    <property type="entry name" value="Glyoxalase_2"/>
    <property type="match status" value="1"/>
</dbReference>
<proteinExistence type="inferred from homology"/>
<evidence type="ECO:0000313" key="11">
    <source>
        <dbReference type="EMBL" id="KAG5683484.1"/>
    </source>
</evidence>
<dbReference type="SUPFAM" id="SSF56281">
    <property type="entry name" value="Metallo-hydrolase/oxidoreductase"/>
    <property type="match status" value="1"/>
</dbReference>
<sequence>MISRVFNSITSKFSQSQSLTAAYFTYKAWRQNGLRGTHSSQQSINMTDMSVRILPALSDNYMYLIICNKTKEAAIVDPVNPETVIEAVKNENVELKSVLTTHHHWDHAGGNEKLLSLFGKPLTVYGGDDRIGGLNKKVKQDDKFNIGNLNVSCIFTPCHTSGHICYYVESSTAEQKAVFTGDTLFLGGCGRFFEGTAEQMYSALIEKLSSLPDETKVFCGHEYALGNLKFGNHVEPDNKDILAKIEWTKAKRDQNEPSVPSTIGEEKLINPFMRVNTESVQKFANSIGKPIDTMAHIRKVKDSFK</sequence>
<feature type="domain" description="Metallo-beta-lactamase" evidence="10">
    <location>
        <begin position="59"/>
        <end position="221"/>
    </location>
</feature>
<keyword evidence="12" id="KW-1185">Reference proteome</keyword>
<comment type="cofactor">
    <cofactor evidence="2">
        <name>Zn(2+)</name>
        <dbReference type="ChEBI" id="CHEBI:29105"/>
    </cofactor>
</comment>
<name>A0A9J6CNI9_POLVA</name>
<dbReference type="GO" id="GO:0031123">
    <property type="term" value="P:RNA 3'-end processing"/>
    <property type="evidence" value="ECO:0007669"/>
    <property type="project" value="UniProtKB-ARBA"/>
</dbReference>
<evidence type="ECO:0000256" key="9">
    <source>
        <dbReference type="ARBA" id="ARBA00031044"/>
    </source>
</evidence>
<evidence type="ECO:0000256" key="5">
    <source>
        <dbReference type="ARBA" id="ARBA00011917"/>
    </source>
</evidence>
<dbReference type="InterPro" id="IPR036866">
    <property type="entry name" value="RibonucZ/Hydroxyglut_hydro"/>
</dbReference>
<dbReference type="GO" id="GO:0019243">
    <property type="term" value="P:methylglyoxal catabolic process to D-lactate via S-lactoyl-glutathione"/>
    <property type="evidence" value="ECO:0007669"/>
    <property type="project" value="InterPro"/>
</dbReference>
<dbReference type="InterPro" id="IPR032282">
    <property type="entry name" value="HAGH_C"/>
</dbReference>
<protein>
    <recommendedName>
        <fullName evidence="5">hydroxyacylglutathione hydrolase</fullName>
        <ecNumber evidence="5">3.1.2.6</ecNumber>
    </recommendedName>
    <alternativeName>
        <fullName evidence="9">Glyoxalase II</fullName>
    </alternativeName>
</protein>
<keyword evidence="6" id="KW-0479">Metal-binding</keyword>
<dbReference type="Pfam" id="PF00753">
    <property type="entry name" value="Lactamase_B"/>
    <property type="match status" value="1"/>
</dbReference>
<dbReference type="GO" id="GO:0046872">
    <property type="term" value="F:metal ion binding"/>
    <property type="evidence" value="ECO:0007669"/>
    <property type="project" value="UniProtKB-KW"/>
</dbReference>
<dbReference type="CDD" id="cd07723">
    <property type="entry name" value="hydroxyacylglutathione_hydrolase_MBL-fold"/>
    <property type="match status" value="1"/>
</dbReference>
<evidence type="ECO:0000256" key="4">
    <source>
        <dbReference type="ARBA" id="ARBA00006759"/>
    </source>
</evidence>